<evidence type="ECO:0000256" key="2">
    <source>
        <dbReference type="ARBA" id="ARBA00022827"/>
    </source>
</evidence>
<dbReference type="Pfam" id="PF01494">
    <property type="entry name" value="FAD_binding_3"/>
    <property type="match status" value="1"/>
</dbReference>
<evidence type="ECO:0000256" key="4">
    <source>
        <dbReference type="ARBA" id="ARBA00023033"/>
    </source>
</evidence>
<evidence type="ECO:0000259" key="6">
    <source>
        <dbReference type="Pfam" id="PF01494"/>
    </source>
</evidence>
<evidence type="ECO:0000256" key="3">
    <source>
        <dbReference type="ARBA" id="ARBA00023002"/>
    </source>
</evidence>
<dbReference type="PANTHER" id="PTHR46972">
    <property type="entry name" value="MONOOXYGENASE ASQM-RELATED"/>
    <property type="match status" value="1"/>
</dbReference>
<organism evidence="7 8">
    <name type="scientific">Penicillium angulare</name>
    <dbReference type="NCBI Taxonomy" id="116970"/>
    <lineage>
        <taxon>Eukaryota</taxon>
        <taxon>Fungi</taxon>
        <taxon>Dikarya</taxon>
        <taxon>Ascomycota</taxon>
        <taxon>Pezizomycotina</taxon>
        <taxon>Eurotiomycetes</taxon>
        <taxon>Eurotiomycetidae</taxon>
        <taxon>Eurotiales</taxon>
        <taxon>Aspergillaceae</taxon>
        <taxon>Penicillium</taxon>
    </lineage>
</organism>
<dbReference type="PANTHER" id="PTHR46972:SF1">
    <property type="entry name" value="FAD DEPENDENT OXIDOREDUCTASE DOMAIN-CONTAINING PROTEIN"/>
    <property type="match status" value="1"/>
</dbReference>
<keyword evidence="3" id="KW-0560">Oxidoreductase</keyword>
<sequence>MTDQPGQLLAAKRIAVVGAGFAGLCFILALDQLWQKITLDRPEVLLLEADSRHESIHKDPYMFCINGASPDDGLAVIQQLGLLDTVRKYSTLNDGDIRVWSENWKWLSSINPTAYGNLPAATMRIAREDLKRILVEKVEQTKTVIKWSSACTEAERMSNGQIRVSVSESESLEGINTSMLDCDILVAADGANSLIRSCFRPNDMTTQYAGATQIGGISHFPEGVPKPIDQDFSLQMSSGEGVCCIYHPLDSKRIDWALSTVGPERKPKTSFSPEELIALKKEALETASMFQEPFKTIVEATIPGTAFIRPAKEKPAFPHDARLRGVFFIGEANHILSSFELLGANLALADGWDLAAQLFRNTSLDAAAAFYDRLSIPRFQHAFDFSHERINFGHCKGGRWLFYKHGMAAQRALKQVH</sequence>
<evidence type="ECO:0000256" key="5">
    <source>
        <dbReference type="SAM" id="Phobius"/>
    </source>
</evidence>
<dbReference type="EMBL" id="JAPQKH010000005">
    <property type="protein sequence ID" value="KAJ5097762.1"/>
    <property type="molecule type" value="Genomic_DNA"/>
</dbReference>
<dbReference type="GO" id="GO:0004497">
    <property type="term" value="F:monooxygenase activity"/>
    <property type="evidence" value="ECO:0007669"/>
    <property type="project" value="UniProtKB-KW"/>
</dbReference>
<dbReference type="PRINTS" id="PR00420">
    <property type="entry name" value="RNGMNOXGNASE"/>
</dbReference>
<evidence type="ECO:0000313" key="8">
    <source>
        <dbReference type="Proteomes" id="UP001149165"/>
    </source>
</evidence>
<comment type="caution">
    <text evidence="7">The sequence shown here is derived from an EMBL/GenBank/DDBJ whole genome shotgun (WGS) entry which is preliminary data.</text>
</comment>
<reference evidence="7" key="1">
    <citation type="submission" date="2022-11" db="EMBL/GenBank/DDBJ databases">
        <authorList>
            <person name="Petersen C."/>
        </authorList>
    </citation>
    <scope>NUCLEOTIDE SEQUENCE</scope>
    <source>
        <strain evidence="7">IBT 30069</strain>
    </source>
</reference>
<keyword evidence="2" id="KW-0274">FAD</keyword>
<dbReference type="InterPro" id="IPR002938">
    <property type="entry name" value="FAD-bd"/>
</dbReference>
<dbReference type="AlphaFoldDB" id="A0A9W9FD43"/>
<feature type="domain" description="FAD-binding" evidence="6">
    <location>
        <begin position="74"/>
        <end position="366"/>
    </location>
</feature>
<reference evidence="7" key="2">
    <citation type="journal article" date="2023" name="IMA Fungus">
        <title>Comparative genomic study of the Penicillium genus elucidates a diverse pangenome and 15 lateral gene transfer events.</title>
        <authorList>
            <person name="Petersen C."/>
            <person name="Sorensen T."/>
            <person name="Nielsen M.R."/>
            <person name="Sondergaard T.E."/>
            <person name="Sorensen J.L."/>
            <person name="Fitzpatrick D.A."/>
            <person name="Frisvad J.C."/>
            <person name="Nielsen K.L."/>
        </authorList>
    </citation>
    <scope>NUCLEOTIDE SEQUENCE</scope>
    <source>
        <strain evidence="7">IBT 30069</strain>
    </source>
</reference>
<keyword evidence="5" id="KW-1133">Transmembrane helix</keyword>
<dbReference type="OrthoDB" id="655030at2759"/>
<evidence type="ECO:0000256" key="1">
    <source>
        <dbReference type="ARBA" id="ARBA00022630"/>
    </source>
</evidence>
<proteinExistence type="predicted"/>
<protein>
    <recommendedName>
        <fullName evidence="6">FAD-binding domain-containing protein</fullName>
    </recommendedName>
</protein>
<keyword evidence="5" id="KW-0812">Transmembrane</keyword>
<name>A0A9W9FD43_9EURO</name>
<dbReference type="Proteomes" id="UP001149165">
    <property type="component" value="Unassembled WGS sequence"/>
</dbReference>
<feature type="transmembrane region" description="Helical" evidence="5">
    <location>
        <begin position="14"/>
        <end position="34"/>
    </location>
</feature>
<dbReference type="SUPFAM" id="SSF51905">
    <property type="entry name" value="FAD/NAD(P)-binding domain"/>
    <property type="match status" value="1"/>
</dbReference>
<dbReference type="GO" id="GO:0071949">
    <property type="term" value="F:FAD binding"/>
    <property type="evidence" value="ECO:0007669"/>
    <property type="project" value="InterPro"/>
</dbReference>
<keyword evidence="1" id="KW-0285">Flavoprotein</keyword>
<keyword evidence="4" id="KW-0503">Monooxygenase</keyword>
<keyword evidence="8" id="KW-1185">Reference proteome</keyword>
<dbReference type="Gene3D" id="3.50.50.60">
    <property type="entry name" value="FAD/NAD(P)-binding domain"/>
    <property type="match status" value="1"/>
</dbReference>
<accession>A0A9W9FD43</accession>
<gene>
    <name evidence="7" type="ORF">N7456_008483</name>
</gene>
<dbReference type="InterPro" id="IPR036188">
    <property type="entry name" value="FAD/NAD-bd_sf"/>
</dbReference>
<evidence type="ECO:0000313" key="7">
    <source>
        <dbReference type="EMBL" id="KAJ5097762.1"/>
    </source>
</evidence>
<keyword evidence="5" id="KW-0472">Membrane</keyword>